<sequence length="323" mass="34220">MPKIGFNRIRKIGSVTWGAVTVVACIVASVVAVGVYLDPPGRTTVLFDTTDAASIPDRSEVRIAGVTVGEVVAKTLLPDRVQVEVSVDSSYEIGNESSVQVRMLTVIGGSYVALLPKGSAPLGETVIPSKRVRLPYIIGDLVNAAPDVLAPIDGHSLKMAIDSADSAMRGSPVTMGSAVGAVESLMKVLTSQKDQVSGALDVSAEYAHAIESDRPTLFAMLRKASIILQKVYDTRDRFAYSYCGLAELIASVGGVSRFYAEHRPQVIRLYDVFDSAASKLDVELEPIIGQLESLLKTLKAAVSDSGPGLLITDICIPVAGRKC</sequence>
<protein>
    <recommendedName>
        <fullName evidence="2">Mce/MlaD domain-containing protein</fullName>
    </recommendedName>
</protein>
<dbReference type="AlphaFoldDB" id="A0AA97CZB5"/>
<evidence type="ECO:0000259" key="2">
    <source>
        <dbReference type="Pfam" id="PF02470"/>
    </source>
</evidence>
<dbReference type="PROSITE" id="PS51257">
    <property type="entry name" value="PROKAR_LIPOPROTEIN"/>
    <property type="match status" value="1"/>
</dbReference>
<accession>A0AA97CZB5</accession>
<keyword evidence="1" id="KW-1133">Transmembrane helix</keyword>
<keyword evidence="1" id="KW-0472">Membrane</keyword>
<evidence type="ECO:0000256" key="1">
    <source>
        <dbReference type="SAM" id="Phobius"/>
    </source>
</evidence>
<dbReference type="PANTHER" id="PTHR33371:SF19">
    <property type="entry name" value="MCE-FAMILY PROTEIN MCE4A"/>
    <property type="match status" value="1"/>
</dbReference>
<feature type="transmembrane region" description="Helical" evidence="1">
    <location>
        <begin position="12"/>
        <end position="37"/>
    </location>
</feature>
<dbReference type="Pfam" id="PF02470">
    <property type="entry name" value="MlaD"/>
    <property type="match status" value="1"/>
</dbReference>
<dbReference type="InterPro" id="IPR052336">
    <property type="entry name" value="MlaD_Phospholipid_Transporter"/>
</dbReference>
<dbReference type="EMBL" id="CP128986">
    <property type="protein sequence ID" value="WOC14297.1"/>
    <property type="molecule type" value="Genomic_DNA"/>
</dbReference>
<dbReference type="GO" id="GO:0005576">
    <property type="term" value="C:extracellular region"/>
    <property type="evidence" value="ECO:0007669"/>
    <property type="project" value="TreeGrafter"/>
</dbReference>
<gene>
    <name evidence="3" type="ORF">MP11Mi_34120</name>
</gene>
<organism evidence="3">
    <name type="scientific">Gordonia sp. MP11Mi</name>
    <dbReference type="NCBI Taxonomy" id="3022769"/>
    <lineage>
        <taxon>Bacteria</taxon>
        <taxon>Bacillati</taxon>
        <taxon>Actinomycetota</taxon>
        <taxon>Actinomycetes</taxon>
        <taxon>Mycobacteriales</taxon>
        <taxon>Gordoniaceae</taxon>
        <taxon>Gordonia</taxon>
    </lineage>
</organism>
<reference evidence="3" key="1">
    <citation type="submission" date="2023-06" db="EMBL/GenBank/DDBJ databases">
        <title>Gordonia sp. nov. and Pseudochrobactrum sp. nov., two species isolated from the burying beetle Nicrophorus vespilloides.</title>
        <authorList>
            <person name="Poehlein A."/>
            <person name="Guzman J."/>
            <person name="Daniel R."/>
            <person name="Vilcinskas A."/>
        </authorList>
    </citation>
    <scope>NUCLEOTIDE SEQUENCE</scope>
    <source>
        <strain evidence="3">MP11Mi</strain>
    </source>
</reference>
<feature type="domain" description="Mce/MlaD" evidence="2">
    <location>
        <begin position="44"/>
        <end position="116"/>
    </location>
</feature>
<evidence type="ECO:0000313" key="3">
    <source>
        <dbReference type="EMBL" id="WOC14297.1"/>
    </source>
</evidence>
<dbReference type="InterPro" id="IPR003399">
    <property type="entry name" value="Mce/MlaD"/>
</dbReference>
<dbReference type="GO" id="GO:0051701">
    <property type="term" value="P:biological process involved in interaction with host"/>
    <property type="evidence" value="ECO:0007669"/>
    <property type="project" value="TreeGrafter"/>
</dbReference>
<dbReference type="PANTHER" id="PTHR33371">
    <property type="entry name" value="INTERMEMBRANE PHOSPHOLIPID TRANSPORT SYSTEM BINDING PROTEIN MLAD-RELATED"/>
    <property type="match status" value="1"/>
</dbReference>
<proteinExistence type="predicted"/>
<keyword evidence="1" id="KW-0812">Transmembrane</keyword>
<name>A0AA97CZB5_9ACTN</name>